<keyword evidence="3" id="KW-1185">Reference proteome</keyword>
<sequence length="287" mass="32471">MTKILFALLITAFTANCQDYGVLTKKETLPKSLKEISGTEYNSKNNTLWMVEDSGNSPAVYAFNPISGKIELEINITNATNIDWEDLSFSPDGNLYIGDFGNNNNDRKNLVIYTLKNASNISSSEAEVTKTNFTLEDQDKFPPKKKDRNYDIESFFFLNNHFYLFTRNRSKDFDGTTKLYKLNASEGASEAKLLGTFQTCNKQSHCQVTSAAIDYTTGNIALLTYNRVFIFSDYSGDDFFNGTVQEIKLKYTSQKEGITFKDSKTLYITDERNKSNGGNVYQLNLTD</sequence>
<dbReference type="AlphaFoldDB" id="A0A1G7HLP9"/>
<organism evidence="2 3">
    <name type="scientific">Ulvibacter litoralis</name>
    <dbReference type="NCBI Taxonomy" id="227084"/>
    <lineage>
        <taxon>Bacteria</taxon>
        <taxon>Pseudomonadati</taxon>
        <taxon>Bacteroidota</taxon>
        <taxon>Flavobacteriia</taxon>
        <taxon>Flavobacteriales</taxon>
        <taxon>Flavobacteriaceae</taxon>
        <taxon>Ulvibacter</taxon>
    </lineage>
</organism>
<dbReference type="OrthoDB" id="5599486at2"/>
<dbReference type="RefSeq" id="WP_093144827.1">
    <property type="nucleotide sequence ID" value="NZ_BMWO01000004.1"/>
</dbReference>
<dbReference type="SUPFAM" id="SSF101898">
    <property type="entry name" value="NHL repeat"/>
    <property type="match status" value="1"/>
</dbReference>
<evidence type="ECO:0000313" key="3">
    <source>
        <dbReference type="Proteomes" id="UP000199321"/>
    </source>
</evidence>
<evidence type="ECO:0000256" key="1">
    <source>
        <dbReference type="SAM" id="SignalP"/>
    </source>
</evidence>
<name>A0A1G7HLP9_9FLAO</name>
<accession>A0A1G7HLP9</accession>
<keyword evidence="1" id="KW-0732">Signal</keyword>
<dbReference type="Proteomes" id="UP000199321">
    <property type="component" value="Unassembled WGS sequence"/>
</dbReference>
<protein>
    <submittedName>
        <fullName evidence="2">SdiA-regulated</fullName>
    </submittedName>
</protein>
<gene>
    <name evidence="2" type="ORF">SAMN05421855_104169</name>
</gene>
<feature type="signal peptide" evidence="1">
    <location>
        <begin position="1"/>
        <end position="17"/>
    </location>
</feature>
<feature type="chain" id="PRO_5011528933" evidence="1">
    <location>
        <begin position="18"/>
        <end position="287"/>
    </location>
</feature>
<proteinExistence type="predicted"/>
<dbReference type="STRING" id="227084.SAMN05421855_104169"/>
<evidence type="ECO:0000313" key="2">
    <source>
        <dbReference type="EMBL" id="SDF01392.1"/>
    </source>
</evidence>
<dbReference type="EMBL" id="FNBA01000004">
    <property type="protein sequence ID" value="SDF01392.1"/>
    <property type="molecule type" value="Genomic_DNA"/>
</dbReference>
<reference evidence="2 3" key="1">
    <citation type="submission" date="2016-10" db="EMBL/GenBank/DDBJ databases">
        <authorList>
            <person name="de Groot N.N."/>
        </authorList>
    </citation>
    <scope>NUCLEOTIDE SEQUENCE [LARGE SCALE GENOMIC DNA]</scope>
    <source>
        <strain evidence="2 3">DSM 16195</strain>
    </source>
</reference>